<feature type="chain" id="PRO_5015509531" evidence="8">
    <location>
        <begin position="26"/>
        <end position="325"/>
    </location>
</feature>
<evidence type="ECO:0000313" key="11">
    <source>
        <dbReference type="Proteomes" id="UP000238220"/>
    </source>
</evidence>
<evidence type="ECO:0000256" key="2">
    <source>
        <dbReference type="ARBA" id="ARBA00005992"/>
    </source>
</evidence>
<dbReference type="AlphaFoldDB" id="A0A2S5TI57"/>
<dbReference type="RefSeq" id="WP_104229808.1">
    <property type="nucleotide sequence ID" value="NZ_PSNW01000003.1"/>
</dbReference>
<reference evidence="10 11" key="1">
    <citation type="submission" date="2018-02" db="EMBL/GenBank/DDBJ databases">
        <title>Genome sequencing of Solimonas sp. HR-BB.</title>
        <authorList>
            <person name="Lee Y."/>
            <person name="Jeon C.O."/>
        </authorList>
    </citation>
    <scope>NUCLEOTIDE SEQUENCE [LARGE SCALE GENOMIC DNA]</scope>
    <source>
        <strain evidence="10 11">HR-BB</strain>
    </source>
</reference>
<feature type="domain" description="L,D-TPase catalytic" evidence="9">
    <location>
        <begin position="191"/>
        <end position="324"/>
    </location>
</feature>
<dbReference type="InterPro" id="IPR036366">
    <property type="entry name" value="PGBDSf"/>
</dbReference>
<keyword evidence="5 7" id="KW-0573">Peptidoglycan synthesis</keyword>
<dbReference type="OrthoDB" id="9787225at2"/>
<evidence type="ECO:0000256" key="6">
    <source>
        <dbReference type="ARBA" id="ARBA00023316"/>
    </source>
</evidence>
<evidence type="ECO:0000313" key="10">
    <source>
        <dbReference type="EMBL" id="PPE74651.1"/>
    </source>
</evidence>
<sequence>MASRQPGRFLAAFCALTLASSPALPTPDATFAPDSLDSRPELSRGAKGLPVLRAQVLLDRASFPTGEIDAQFGSNMERALAAWQRRQLLKPTGRLDAPSWNALVRDNAPVLVNYRITEADVAGPFQAIPEDMMEKSRLPALGHASPEEALAERFHVSPELLRLLNPEKDFSRAGEDIVVPEVSRAALPAASRIVVDRSDLSVSLIDDQGRTAARFPATIGSRHDPLPLGRWKIKGVSRNPPFHYNPQLFWDAEEGHAKARIPPGPNNPVGVVWIDLSKPHYGIHGTPEPAMIGKTQSHGCIRLSNWDAALLADAVKPGTPALLQR</sequence>
<evidence type="ECO:0000259" key="9">
    <source>
        <dbReference type="PROSITE" id="PS52029"/>
    </source>
</evidence>
<keyword evidence="4 7" id="KW-0133">Cell shape</keyword>
<dbReference type="PROSITE" id="PS52029">
    <property type="entry name" value="LD_TPASE"/>
    <property type="match status" value="1"/>
</dbReference>
<dbReference type="GO" id="GO:0008360">
    <property type="term" value="P:regulation of cell shape"/>
    <property type="evidence" value="ECO:0007669"/>
    <property type="project" value="UniProtKB-UniRule"/>
</dbReference>
<protein>
    <submittedName>
        <fullName evidence="10">Murein L,D-transpeptidase</fullName>
    </submittedName>
</protein>
<proteinExistence type="inferred from homology"/>
<evidence type="ECO:0000256" key="8">
    <source>
        <dbReference type="SAM" id="SignalP"/>
    </source>
</evidence>
<dbReference type="GO" id="GO:0018104">
    <property type="term" value="P:peptidoglycan-protein cross-linking"/>
    <property type="evidence" value="ECO:0007669"/>
    <property type="project" value="TreeGrafter"/>
</dbReference>
<feature type="signal peptide" evidence="8">
    <location>
        <begin position="1"/>
        <end position="25"/>
    </location>
</feature>
<keyword evidence="3" id="KW-0808">Transferase</keyword>
<dbReference type="GO" id="GO:0071555">
    <property type="term" value="P:cell wall organization"/>
    <property type="evidence" value="ECO:0007669"/>
    <property type="project" value="UniProtKB-UniRule"/>
</dbReference>
<dbReference type="Pfam" id="PF03734">
    <property type="entry name" value="YkuD"/>
    <property type="match status" value="1"/>
</dbReference>
<dbReference type="InterPro" id="IPR005490">
    <property type="entry name" value="LD_TPept_cat_dom"/>
</dbReference>
<evidence type="ECO:0000256" key="3">
    <source>
        <dbReference type="ARBA" id="ARBA00022679"/>
    </source>
</evidence>
<feature type="active site" description="Proton donor/acceptor" evidence="7">
    <location>
        <position position="284"/>
    </location>
</feature>
<evidence type="ECO:0000256" key="1">
    <source>
        <dbReference type="ARBA" id="ARBA00004752"/>
    </source>
</evidence>
<dbReference type="UniPathway" id="UPA00219"/>
<organism evidence="10 11">
    <name type="scientific">Solimonas fluminis</name>
    <dbReference type="NCBI Taxonomy" id="2086571"/>
    <lineage>
        <taxon>Bacteria</taxon>
        <taxon>Pseudomonadati</taxon>
        <taxon>Pseudomonadota</taxon>
        <taxon>Gammaproteobacteria</taxon>
        <taxon>Nevskiales</taxon>
        <taxon>Nevskiaceae</taxon>
        <taxon>Solimonas</taxon>
    </lineage>
</organism>
<dbReference type="GO" id="GO:0005576">
    <property type="term" value="C:extracellular region"/>
    <property type="evidence" value="ECO:0007669"/>
    <property type="project" value="TreeGrafter"/>
</dbReference>
<feature type="active site" description="Nucleophile" evidence="7">
    <location>
        <position position="300"/>
    </location>
</feature>
<dbReference type="Gene3D" id="1.10.101.10">
    <property type="entry name" value="PGBD-like superfamily/PGBD"/>
    <property type="match status" value="1"/>
</dbReference>
<dbReference type="InterPro" id="IPR050979">
    <property type="entry name" value="LD-transpeptidase"/>
</dbReference>
<keyword evidence="8" id="KW-0732">Signal</keyword>
<dbReference type="GO" id="GO:0016740">
    <property type="term" value="F:transferase activity"/>
    <property type="evidence" value="ECO:0007669"/>
    <property type="project" value="UniProtKB-KW"/>
</dbReference>
<keyword evidence="6 7" id="KW-0961">Cell wall biogenesis/degradation</keyword>
<dbReference type="GO" id="GO:0071972">
    <property type="term" value="F:peptidoglycan L,D-transpeptidase activity"/>
    <property type="evidence" value="ECO:0007669"/>
    <property type="project" value="TreeGrafter"/>
</dbReference>
<dbReference type="InterPro" id="IPR002477">
    <property type="entry name" value="Peptidoglycan-bd-like"/>
</dbReference>
<dbReference type="InterPro" id="IPR038063">
    <property type="entry name" value="Transpep_catalytic_dom"/>
</dbReference>
<dbReference type="Proteomes" id="UP000238220">
    <property type="component" value="Unassembled WGS sequence"/>
</dbReference>
<evidence type="ECO:0000256" key="4">
    <source>
        <dbReference type="ARBA" id="ARBA00022960"/>
    </source>
</evidence>
<comment type="pathway">
    <text evidence="1 7">Cell wall biogenesis; peptidoglycan biosynthesis.</text>
</comment>
<dbReference type="Pfam" id="PF01471">
    <property type="entry name" value="PG_binding_1"/>
    <property type="match status" value="1"/>
</dbReference>
<evidence type="ECO:0000256" key="7">
    <source>
        <dbReference type="PROSITE-ProRule" id="PRU01373"/>
    </source>
</evidence>
<dbReference type="InterPro" id="IPR036365">
    <property type="entry name" value="PGBD-like_sf"/>
</dbReference>
<dbReference type="EMBL" id="PSNW01000003">
    <property type="protein sequence ID" value="PPE74651.1"/>
    <property type="molecule type" value="Genomic_DNA"/>
</dbReference>
<comment type="similarity">
    <text evidence="2">Belongs to the YkuD family.</text>
</comment>
<dbReference type="PANTHER" id="PTHR30582:SF30">
    <property type="entry name" value="BLR4375 PROTEIN"/>
    <property type="match status" value="1"/>
</dbReference>
<accession>A0A2S5TI57</accession>
<comment type="caution">
    <text evidence="10">The sequence shown here is derived from an EMBL/GenBank/DDBJ whole genome shotgun (WGS) entry which is preliminary data.</text>
</comment>
<gene>
    <name evidence="10" type="ORF">C3942_07770</name>
</gene>
<dbReference type="SUPFAM" id="SSF47090">
    <property type="entry name" value="PGBD-like"/>
    <property type="match status" value="1"/>
</dbReference>
<evidence type="ECO:0000256" key="5">
    <source>
        <dbReference type="ARBA" id="ARBA00022984"/>
    </source>
</evidence>
<keyword evidence="11" id="KW-1185">Reference proteome</keyword>
<dbReference type="PANTHER" id="PTHR30582">
    <property type="entry name" value="L,D-TRANSPEPTIDASE"/>
    <property type="match status" value="1"/>
</dbReference>
<dbReference type="Gene3D" id="2.40.440.10">
    <property type="entry name" value="L,D-transpeptidase catalytic domain-like"/>
    <property type="match status" value="1"/>
</dbReference>
<dbReference type="SUPFAM" id="SSF141523">
    <property type="entry name" value="L,D-transpeptidase catalytic domain-like"/>
    <property type="match status" value="1"/>
</dbReference>
<name>A0A2S5TI57_9GAMM</name>
<dbReference type="CDD" id="cd16913">
    <property type="entry name" value="YkuD_like"/>
    <property type="match status" value="1"/>
</dbReference>